<dbReference type="PROSITE" id="PS51375">
    <property type="entry name" value="PPR"/>
    <property type="match status" value="3"/>
</dbReference>
<evidence type="ECO:0000256" key="1">
    <source>
        <dbReference type="ARBA" id="ARBA00022737"/>
    </source>
</evidence>
<dbReference type="CDD" id="cd00051">
    <property type="entry name" value="EFh"/>
    <property type="match status" value="1"/>
</dbReference>
<reference evidence="7" key="1">
    <citation type="submission" date="2021-01" db="EMBL/GenBank/DDBJ databases">
        <authorList>
            <person name="Corre E."/>
            <person name="Pelletier E."/>
            <person name="Niang G."/>
            <person name="Scheremetjew M."/>
            <person name="Finn R."/>
            <person name="Kale V."/>
            <person name="Holt S."/>
            <person name="Cochrane G."/>
            <person name="Meng A."/>
            <person name="Brown T."/>
            <person name="Cohen L."/>
        </authorList>
    </citation>
    <scope>NUCLEOTIDE SEQUENCE</scope>
    <source>
        <strain evidence="7">CCMP325</strain>
    </source>
</reference>
<organism evidence="7">
    <name type="scientific">Hanusia phi</name>
    <dbReference type="NCBI Taxonomy" id="3032"/>
    <lineage>
        <taxon>Eukaryota</taxon>
        <taxon>Cryptophyceae</taxon>
        <taxon>Pyrenomonadales</taxon>
        <taxon>Geminigeraceae</taxon>
        <taxon>Hanusia</taxon>
    </lineage>
</organism>
<dbReference type="Pfam" id="PF13499">
    <property type="entry name" value="EF-hand_7"/>
    <property type="match status" value="1"/>
</dbReference>
<evidence type="ECO:0000256" key="2">
    <source>
        <dbReference type="ARBA" id="ARBA00022837"/>
    </source>
</evidence>
<sequence length="1124" mass="122868">MRASVLVVFILILIGWDDKTTTAFLVGKNQLLSNSANRAGFLQRSWTCSLGDALQRQKLYVDKKLKHERAKMEKPGAPSVIRTSLIDLGYQDRKVRDRDASSRTAGGSNEEWREEMQEVRSKLEAFKTACLSSSTSQQDLFSLFRSFLKACSEMSKRDCDESWRLALKALNLFKESQRSDVVSHNMMLHFAAQTAANGCRSAFEHAINLMTGMVEENIEPDLVSFNSMMNVCAKSASMLSEEEAFANAFSVLDMMRDARVAADTITFTSMMELCARSTGARGGRGGSSRGWQKGMEIHAMMREQGLQPSIMTYIQMVKICLFSAKLKRAGKWTEEAVRNGCRVLELVREDGLVLTEDFYNHFFSLCAKAAEAGYEAAVTVAEGLYGERNATLPWSTTTWNSLLNVYAKSGKLAAALSLMRGDMKRQGVSPDLVTWNTLMSAMAKEALAGKSSGMQGGLEILEDMRRAGVKPDVVTYNALMRACTAPVLSRSSDSVFDQGSIVLDMMRADGLVPDVVTYTTILNACIKSWSSEEEDALSKALHVVESMQAVGLTPNLVTCNCLLTACSKAAQLRGLAVVDMGIELIEAMERRGVTPNTMSFNALIAACSKAVASPVAGERPTDCIAKGLQLIQTMRRKGLKPNVISYTSLVAAGANSVKVGDLSLLKHGSVILELMEKDGIQADAVTFNSILDMYSMAAAAGLDGDWVRLSWRVLELMRRSNVEPDGVSCAIFIDVIFKSLTSMQGDGRGRRLRRKMQSIFRSLDEDGDGEITVNELKSALLSRSPARHTRPSRGSPSPRSSWQSSSPSEISEKDLVRFFRWADTDANGRLDYEEFEQMLVGSANPRNFGILPQSGTPEALKEARHFVSTGIRVLEDMLTSRVPLNVVTCNALLDSIALAAELGPAQDGGAFRLCWQDAHRVLELMRGHGIVPNSRSFSALLKICVTAAGSADGEEALRRIGGVMEEMRRGGVEPDTVAYNILLDGVARAPAAAGGGMVEAIEILNKMIATNVRPDGVTFLAVIKAARQEGTSEAVALASSLFAKIPADCCSIKTYSVMMKAMLQVGRREEVLDLLEQAATSGMRPDKYMMAIATQAASSSSRLKARLRAFRTWLRKERKGEIRI</sequence>
<dbReference type="AlphaFoldDB" id="A0A7S0DXY6"/>
<dbReference type="InterPro" id="IPR011992">
    <property type="entry name" value="EF-hand-dom_pair"/>
</dbReference>
<evidence type="ECO:0000256" key="3">
    <source>
        <dbReference type="PROSITE-ProRule" id="PRU00708"/>
    </source>
</evidence>
<feature type="domain" description="EF-hand" evidence="6">
    <location>
        <begin position="810"/>
        <end position="845"/>
    </location>
</feature>
<dbReference type="InterPro" id="IPR002885">
    <property type="entry name" value="PPR_rpt"/>
</dbReference>
<feature type="domain" description="EF-hand" evidence="6">
    <location>
        <begin position="751"/>
        <end position="786"/>
    </location>
</feature>
<keyword evidence="2" id="KW-0106">Calcium</keyword>
<evidence type="ECO:0000313" key="7">
    <source>
        <dbReference type="EMBL" id="CAD8468838.1"/>
    </source>
</evidence>
<dbReference type="InterPro" id="IPR018247">
    <property type="entry name" value="EF_Hand_1_Ca_BS"/>
</dbReference>
<protein>
    <recommendedName>
        <fullName evidence="6">EF-hand domain-containing protein</fullName>
    </recommendedName>
</protein>
<evidence type="ECO:0000256" key="5">
    <source>
        <dbReference type="SAM" id="SignalP"/>
    </source>
</evidence>
<dbReference type="PROSITE" id="PS00018">
    <property type="entry name" value="EF_HAND_1"/>
    <property type="match status" value="2"/>
</dbReference>
<name>A0A7S0DXY6_9CRYP</name>
<dbReference type="Gene3D" id="1.10.238.10">
    <property type="entry name" value="EF-hand"/>
    <property type="match status" value="1"/>
</dbReference>
<dbReference type="NCBIfam" id="TIGR00756">
    <property type="entry name" value="PPR"/>
    <property type="match status" value="1"/>
</dbReference>
<keyword evidence="1" id="KW-0677">Repeat</keyword>
<accession>A0A7S0DXY6</accession>
<feature type="repeat" description="PPR" evidence="3">
    <location>
        <begin position="1051"/>
        <end position="1085"/>
    </location>
</feature>
<feature type="repeat" description="PPR" evidence="3">
    <location>
        <begin position="395"/>
        <end position="430"/>
    </location>
</feature>
<dbReference type="EMBL" id="HBEO01002990">
    <property type="protein sequence ID" value="CAD8468838.1"/>
    <property type="molecule type" value="Transcribed_RNA"/>
</dbReference>
<feature type="signal peptide" evidence="5">
    <location>
        <begin position="1"/>
        <end position="23"/>
    </location>
</feature>
<feature type="region of interest" description="Disordered" evidence="4">
    <location>
        <begin position="782"/>
        <end position="808"/>
    </location>
</feature>
<dbReference type="PROSITE" id="PS50222">
    <property type="entry name" value="EF_HAND_2"/>
    <property type="match status" value="2"/>
</dbReference>
<feature type="compositionally biased region" description="Low complexity" evidence="4">
    <location>
        <begin position="792"/>
        <end position="808"/>
    </location>
</feature>
<dbReference type="SMART" id="SM00054">
    <property type="entry name" value="EFh"/>
    <property type="match status" value="2"/>
</dbReference>
<proteinExistence type="predicted"/>
<keyword evidence="5" id="KW-0732">Signal</keyword>
<dbReference type="GO" id="GO:0005509">
    <property type="term" value="F:calcium ion binding"/>
    <property type="evidence" value="ECO:0007669"/>
    <property type="project" value="InterPro"/>
</dbReference>
<gene>
    <name evidence="7" type="ORF">HPHI1048_LOCUS2129</name>
</gene>
<dbReference type="PANTHER" id="PTHR47447">
    <property type="entry name" value="OS03G0856100 PROTEIN"/>
    <property type="match status" value="1"/>
</dbReference>
<dbReference type="InterPro" id="IPR011990">
    <property type="entry name" value="TPR-like_helical_dom_sf"/>
</dbReference>
<dbReference type="SUPFAM" id="SSF47473">
    <property type="entry name" value="EF-hand"/>
    <property type="match status" value="1"/>
</dbReference>
<evidence type="ECO:0000259" key="6">
    <source>
        <dbReference type="PROSITE" id="PS50222"/>
    </source>
</evidence>
<dbReference type="PANTHER" id="PTHR47447:SF17">
    <property type="entry name" value="OS12G0638900 PROTEIN"/>
    <property type="match status" value="1"/>
</dbReference>
<dbReference type="Pfam" id="PF13812">
    <property type="entry name" value="PPR_3"/>
    <property type="match status" value="5"/>
</dbReference>
<feature type="repeat" description="PPR" evidence="3">
    <location>
        <begin position="431"/>
        <end position="471"/>
    </location>
</feature>
<dbReference type="InterPro" id="IPR002048">
    <property type="entry name" value="EF_hand_dom"/>
</dbReference>
<dbReference type="Pfam" id="PF13041">
    <property type="entry name" value="PPR_2"/>
    <property type="match status" value="1"/>
</dbReference>
<feature type="chain" id="PRO_5030884722" description="EF-hand domain-containing protein" evidence="5">
    <location>
        <begin position="24"/>
        <end position="1124"/>
    </location>
</feature>
<dbReference type="Gene3D" id="1.25.40.10">
    <property type="entry name" value="Tetratricopeptide repeat domain"/>
    <property type="match status" value="7"/>
</dbReference>
<evidence type="ECO:0000256" key="4">
    <source>
        <dbReference type="SAM" id="MobiDB-lite"/>
    </source>
</evidence>